<dbReference type="InterPro" id="IPR002696">
    <property type="entry name" value="Membr_insert_effic_factor_YidD"/>
</dbReference>
<dbReference type="SMART" id="SM01234">
    <property type="entry name" value="Haemolytic"/>
    <property type="match status" value="1"/>
</dbReference>
<dbReference type="RefSeq" id="WP_048388513.1">
    <property type="nucleotide sequence ID" value="NZ_CP011494.1"/>
</dbReference>
<accession>A0A0H4I519</accession>
<evidence type="ECO:0000256" key="2">
    <source>
        <dbReference type="SAM" id="MobiDB-lite"/>
    </source>
</evidence>
<feature type="compositionally biased region" description="Basic residues" evidence="2">
    <location>
        <begin position="74"/>
        <end position="87"/>
    </location>
</feature>
<reference evidence="3 4" key="1">
    <citation type="submission" date="2015-05" db="EMBL/GenBank/DDBJ databases">
        <title>Complete genome of Marinobacter psychrophilus strain 20041T isolated from sea-ice of the Canadian Basin.</title>
        <authorList>
            <person name="Song L."/>
            <person name="Ren L."/>
            <person name="Yu Y."/>
            <person name="Wang X."/>
        </authorList>
    </citation>
    <scope>NUCLEOTIDE SEQUENCE [LARGE SCALE GENOMIC DNA]</scope>
    <source>
        <strain evidence="3 4">20041</strain>
    </source>
</reference>
<dbReference type="KEGG" id="mpq:ABA45_18165"/>
<keyword evidence="1" id="KW-1003">Cell membrane</keyword>
<dbReference type="PATRIC" id="fig|330734.3.peg.3826"/>
<dbReference type="NCBIfam" id="TIGR00278">
    <property type="entry name" value="membrane protein insertion efficiency factor YidD"/>
    <property type="match status" value="1"/>
</dbReference>
<comment type="subcellular location">
    <subcellularLocation>
        <location evidence="1">Cell membrane</location>
        <topology evidence="1">Peripheral membrane protein</topology>
        <orientation evidence="1">Cytoplasmic side</orientation>
    </subcellularLocation>
</comment>
<comment type="function">
    <text evidence="1">Could be involved in insertion of integral membrane proteins into the membrane.</text>
</comment>
<name>A0A0H4I519_9GAMM</name>
<proteinExistence type="inferred from homology"/>
<dbReference type="AlphaFoldDB" id="A0A0H4I519"/>
<dbReference type="GO" id="GO:0005886">
    <property type="term" value="C:plasma membrane"/>
    <property type="evidence" value="ECO:0007669"/>
    <property type="project" value="UniProtKB-SubCell"/>
</dbReference>
<dbReference type="PANTHER" id="PTHR33383:SF1">
    <property type="entry name" value="MEMBRANE PROTEIN INSERTION EFFICIENCY FACTOR-RELATED"/>
    <property type="match status" value="1"/>
</dbReference>
<dbReference type="Pfam" id="PF01809">
    <property type="entry name" value="YidD"/>
    <property type="match status" value="1"/>
</dbReference>
<evidence type="ECO:0000313" key="4">
    <source>
        <dbReference type="Proteomes" id="UP000036406"/>
    </source>
</evidence>
<keyword evidence="1" id="KW-0472">Membrane</keyword>
<keyword evidence="4" id="KW-1185">Reference proteome</keyword>
<evidence type="ECO:0000313" key="3">
    <source>
        <dbReference type="EMBL" id="AKO54129.1"/>
    </source>
</evidence>
<dbReference type="EMBL" id="CP011494">
    <property type="protein sequence ID" value="AKO54129.1"/>
    <property type="molecule type" value="Genomic_DNA"/>
</dbReference>
<dbReference type="Proteomes" id="UP000036406">
    <property type="component" value="Chromosome"/>
</dbReference>
<comment type="similarity">
    <text evidence="1">Belongs to the UPF0161 family.</text>
</comment>
<sequence length="87" mass="9848">MRQLLLMPIRFYQYCLSPMLPSRCRYYPTCSDYAAQAITQHGAAKGSLLALKRLLRCHPWGSSGYDPVPGTCSAKHHQVSTTHKPRQ</sequence>
<protein>
    <recommendedName>
        <fullName evidence="1">Putative membrane protein insertion efficiency factor</fullName>
    </recommendedName>
</protein>
<feature type="region of interest" description="Disordered" evidence="2">
    <location>
        <begin position="68"/>
        <end position="87"/>
    </location>
</feature>
<organism evidence="3 4">
    <name type="scientific">Marinobacter psychrophilus</name>
    <dbReference type="NCBI Taxonomy" id="330734"/>
    <lineage>
        <taxon>Bacteria</taxon>
        <taxon>Pseudomonadati</taxon>
        <taxon>Pseudomonadota</taxon>
        <taxon>Gammaproteobacteria</taxon>
        <taxon>Pseudomonadales</taxon>
        <taxon>Marinobacteraceae</taxon>
        <taxon>Marinobacter</taxon>
    </lineage>
</organism>
<evidence type="ECO:0000256" key="1">
    <source>
        <dbReference type="HAMAP-Rule" id="MF_00386"/>
    </source>
</evidence>
<dbReference type="PANTHER" id="PTHR33383">
    <property type="entry name" value="MEMBRANE PROTEIN INSERTION EFFICIENCY FACTOR-RELATED"/>
    <property type="match status" value="1"/>
</dbReference>
<dbReference type="STRING" id="330734.ABA45_18165"/>
<gene>
    <name evidence="3" type="ORF">ABA45_18165</name>
</gene>
<dbReference type="HAMAP" id="MF_00386">
    <property type="entry name" value="UPF0161_YidD"/>
    <property type="match status" value="1"/>
</dbReference>